<dbReference type="NCBIfam" id="TIGR03620">
    <property type="entry name" value="F420_MSMEG_4141"/>
    <property type="match status" value="1"/>
</dbReference>
<dbReference type="GO" id="GO:0016705">
    <property type="term" value="F:oxidoreductase activity, acting on paired donors, with incorporation or reduction of molecular oxygen"/>
    <property type="evidence" value="ECO:0007669"/>
    <property type="project" value="InterPro"/>
</dbReference>
<accession>A0A852ZAR1</accession>
<dbReference type="InterPro" id="IPR036661">
    <property type="entry name" value="Luciferase-like_sf"/>
</dbReference>
<name>A0A852ZAR1_9ACTN</name>
<reference evidence="2 3" key="1">
    <citation type="submission" date="2020-07" db="EMBL/GenBank/DDBJ databases">
        <title>Sequencing the genomes of 1000 actinobacteria strains.</title>
        <authorList>
            <person name="Klenk H.-P."/>
        </authorList>
    </citation>
    <scope>NUCLEOTIDE SEQUENCE [LARGE SCALE GENOMIC DNA]</scope>
    <source>
        <strain evidence="2 3">DSM 18448</strain>
    </source>
</reference>
<dbReference type="PANTHER" id="PTHR43244:SF2">
    <property type="entry name" value="CONSERVED HYPOTHETICAL ALANINE AND PROLINE-RICH PROTEIN"/>
    <property type="match status" value="1"/>
</dbReference>
<dbReference type="InterPro" id="IPR019922">
    <property type="entry name" value="Lucif-like_OxRdatse_MSMEG_4141"/>
</dbReference>
<dbReference type="Proteomes" id="UP000579605">
    <property type="component" value="Unassembled WGS sequence"/>
</dbReference>
<dbReference type="Gene3D" id="3.20.20.30">
    <property type="entry name" value="Luciferase-like domain"/>
    <property type="match status" value="1"/>
</dbReference>
<dbReference type="SUPFAM" id="SSF51679">
    <property type="entry name" value="Bacterial luciferase-like"/>
    <property type="match status" value="1"/>
</dbReference>
<feature type="domain" description="Luciferase-like" evidence="1">
    <location>
        <begin position="31"/>
        <end position="282"/>
    </location>
</feature>
<protein>
    <submittedName>
        <fullName evidence="2">Putative F420-dependent oxidoreductase</fullName>
    </submittedName>
</protein>
<comment type="caution">
    <text evidence="2">The sequence shown here is derived from an EMBL/GenBank/DDBJ whole genome shotgun (WGS) entry which is preliminary data.</text>
</comment>
<keyword evidence="3" id="KW-1185">Reference proteome</keyword>
<dbReference type="EMBL" id="JACBZH010000001">
    <property type="protein sequence ID" value="NYH89423.1"/>
    <property type="molecule type" value="Genomic_DNA"/>
</dbReference>
<evidence type="ECO:0000313" key="3">
    <source>
        <dbReference type="Proteomes" id="UP000579605"/>
    </source>
</evidence>
<dbReference type="RefSeq" id="WP_179787153.1">
    <property type="nucleotide sequence ID" value="NZ_BAAARR010000008.1"/>
</dbReference>
<gene>
    <name evidence="2" type="ORF">F4554_002061</name>
</gene>
<evidence type="ECO:0000259" key="1">
    <source>
        <dbReference type="Pfam" id="PF00296"/>
    </source>
</evidence>
<organism evidence="2 3">
    <name type="scientific">Actinopolymorpha rutila</name>
    <dbReference type="NCBI Taxonomy" id="446787"/>
    <lineage>
        <taxon>Bacteria</taxon>
        <taxon>Bacillati</taxon>
        <taxon>Actinomycetota</taxon>
        <taxon>Actinomycetes</taxon>
        <taxon>Propionibacteriales</taxon>
        <taxon>Actinopolymorphaceae</taxon>
        <taxon>Actinopolymorpha</taxon>
    </lineage>
</organism>
<dbReference type="AlphaFoldDB" id="A0A852ZAR1"/>
<dbReference type="InterPro" id="IPR011251">
    <property type="entry name" value="Luciferase-like_dom"/>
</dbReference>
<dbReference type="InterPro" id="IPR050564">
    <property type="entry name" value="F420-G6PD/mer"/>
</dbReference>
<sequence length="308" mass="32976">MAPLSGNAPRPDTWKERLGSVGVWSGALNWASAAAAREAAAEIEELGYGSLWVSEVPVAKEPFANLAVLLAATARIPMGTGIANVWARDATATRAAALTLSESFPGRFVLGLGVSHLPAVEARGGEYERPLAKMRGYLDQLEGGAPYEGTRPSDDPPVVLAALRQKMLELARDRTQGAHPYFVPPEHTARAREVLGAGPLLIPEQAVVVDTDPDRARALAREHTANYLRLPNYTNNLRTLGFTDEDLENGGSDRLVDAIVAWGDVDAVRARVRQHLDAGADHVLLQSIAPERGLGIDQLRELAPALLG</sequence>
<dbReference type="PANTHER" id="PTHR43244">
    <property type="match status" value="1"/>
</dbReference>
<dbReference type="Pfam" id="PF00296">
    <property type="entry name" value="Bac_luciferase"/>
    <property type="match status" value="1"/>
</dbReference>
<evidence type="ECO:0000313" key="2">
    <source>
        <dbReference type="EMBL" id="NYH89423.1"/>
    </source>
</evidence>
<proteinExistence type="predicted"/>